<proteinExistence type="predicted"/>
<dbReference type="WBParaSite" id="ES5_v2.g19235.t1">
    <property type="protein sequence ID" value="ES5_v2.g19235.t1"/>
    <property type="gene ID" value="ES5_v2.g19235"/>
</dbReference>
<dbReference type="Proteomes" id="UP000887579">
    <property type="component" value="Unplaced"/>
</dbReference>
<name>A0AC34FP80_9BILA</name>
<accession>A0AC34FP80</accession>
<reference evidence="2" key="1">
    <citation type="submission" date="2022-11" db="UniProtKB">
        <authorList>
            <consortium name="WormBaseParasite"/>
        </authorList>
    </citation>
    <scope>IDENTIFICATION</scope>
</reference>
<sequence>MFYNDEKELISNIKSDLCFYHWPQTLMEPEDYYLFAFLVAKNLVVFILYVWTMAVIIEYQKYLNDLKRNPLFILDESEAAGLEATEIHVNAQNFPELYMQIKNVQYLLYNGQVHRVIFDEN</sequence>
<evidence type="ECO:0000313" key="2">
    <source>
        <dbReference type="WBParaSite" id="ES5_v2.g19235.t1"/>
    </source>
</evidence>
<organism evidence="1 2">
    <name type="scientific">Panagrolaimus sp. ES5</name>
    <dbReference type="NCBI Taxonomy" id="591445"/>
    <lineage>
        <taxon>Eukaryota</taxon>
        <taxon>Metazoa</taxon>
        <taxon>Ecdysozoa</taxon>
        <taxon>Nematoda</taxon>
        <taxon>Chromadorea</taxon>
        <taxon>Rhabditida</taxon>
        <taxon>Tylenchina</taxon>
        <taxon>Panagrolaimomorpha</taxon>
        <taxon>Panagrolaimoidea</taxon>
        <taxon>Panagrolaimidae</taxon>
        <taxon>Panagrolaimus</taxon>
    </lineage>
</organism>
<protein>
    <submittedName>
        <fullName evidence="2">Uncharacterized protein</fullName>
    </submittedName>
</protein>
<evidence type="ECO:0000313" key="1">
    <source>
        <dbReference type="Proteomes" id="UP000887579"/>
    </source>
</evidence>